<accession>X1DUI1</accession>
<reference evidence="1" key="1">
    <citation type="journal article" date="2014" name="Front. Microbiol.">
        <title>High frequency of phylogenetically diverse reductive dehalogenase-homologous genes in deep subseafloor sedimentary metagenomes.</title>
        <authorList>
            <person name="Kawai M."/>
            <person name="Futagami T."/>
            <person name="Toyoda A."/>
            <person name="Takaki Y."/>
            <person name="Nishi S."/>
            <person name="Hori S."/>
            <person name="Arai W."/>
            <person name="Tsubouchi T."/>
            <person name="Morono Y."/>
            <person name="Uchiyama I."/>
            <person name="Ito T."/>
            <person name="Fujiyama A."/>
            <person name="Inagaki F."/>
            <person name="Takami H."/>
        </authorList>
    </citation>
    <scope>NUCLEOTIDE SEQUENCE</scope>
    <source>
        <strain evidence="1">Expedition CK06-06</strain>
    </source>
</reference>
<organism evidence="1">
    <name type="scientific">marine sediment metagenome</name>
    <dbReference type="NCBI Taxonomy" id="412755"/>
    <lineage>
        <taxon>unclassified sequences</taxon>
        <taxon>metagenomes</taxon>
        <taxon>ecological metagenomes</taxon>
    </lineage>
</organism>
<protein>
    <submittedName>
        <fullName evidence="1">Uncharacterized protein</fullName>
    </submittedName>
</protein>
<dbReference type="EMBL" id="BART01033861">
    <property type="protein sequence ID" value="GAH11895.1"/>
    <property type="molecule type" value="Genomic_DNA"/>
</dbReference>
<evidence type="ECO:0000313" key="1">
    <source>
        <dbReference type="EMBL" id="GAH11895.1"/>
    </source>
</evidence>
<proteinExistence type="predicted"/>
<sequence>MGKRSELSFVICCDVDPDCPTLGGVRFDVYKDRLMWNGLTKGIPKVLKVFDSVKDIDGNHAKVTWFFRSDEQMKLIYEDYAWPLNEFRWLWKKLESRGDEIGWHPHVWRWSERNKCWFQEVNDEDWISNCLEEGFSSFTNTTGFFPSSV</sequence>
<comment type="caution">
    <text evidence="1">The sequence shown here is derived from an EMBL/GenBank/DDBJ whole genome shotgun (WGS) entry which is preliminary data.</text>
</comment>
<gene>
    <name evidence="1" type="ORF">S01H4_58043</name>
</gene>
<dbReference type="AlphaFoldDB" id="X1DUI1"/>
<feature type="non-terminal residue" evidence="1">
    <location>
        <position position="149"/>
    </location>
</feature>
<name>X1DUI1_9ZZZZ</name>